<dbReference type="Gene3D" id="2.60.40.10">
    <property type="entry name" value="Immunoglobulins"/>
    <property type="match status" value="1"/>
</dbReference>
<evidence type="ECO:0000313" key="5">
    <source>
        <dbReference type="EMBL" id="KAK0069494.1"/>
    </source>
</evidence>
<protein>
    <recommendedName>
        <fullName evidence="4">Fibronectin type-III domain-containing protein</fullName>
    </recommendedName>
</protein>
<accession>A0AAD8CAY7</accession>
<evidence type="ECO:0000259" key="4">
    <source>
        <dbReference type="PROSITE" id="PS50853"/>
    </source>
</evidence>
<sequence>MEQWATVLLFLKTVLLIVPAHSRRISLDKLNVTVGDVTTTTITLFWDYLEEIDLNDDIYMYVTYNKQTIRPHNDNNDCSLIIKMCVLRNLDPGTTYDVQLQIGARGGNDSLQSMFKVATLPLHEKAPPELSWWLIYVMTPPLAVIVLVLVIILLCRICRCCCWGKYSIKDSNGTRSVESRTTNEWIQNTVKTMPSATPAGYDQPTTHCSNQSDENPLPLKNTPILPIKSRQALKNTGSFRCGKQAPLSSPPSLPDLYVNASSGQQPAPSELYANSSPVDLHTPHGEVRRGVQNSSEFVIYSNTDDLNQMLGNARKMFPLL</sequence>
<dbReference type="PROSITE" id="PS50853">
    <property type="entry name" value="FN3"/>
    <property type="match status" value="1"/>
</dbReference>
<feature type="transmembrane region" description="Helical" evidence="2">
    <location>
        <begin position="130"/>
        <end position="155"/>
    </location>
</feature>
<keyword evidence="6" id="KW-1185">Reference proteome</keyword>
<feature type="signal peptide" evidence="3">
    <location>
        <begin position="1"/>
        <end position="22"/>
    </location>
</feature>
<dbReference type="EMBL" id="JASAOG010000002">
    <property type="protein sequence ID" value="KAK0069494.1"/>
    <property type="molecule type" value="Genomic_DNA"/>
</dbReference>
<organism evidence="5 6">
    <name type="scientific">Biomphalaria pfeifferi</name>
    <name type="common">Bloodfluke planorb</name>
    <name type="synonym">Freshwater snail</name>
    <dbReference type="NCBI Taxonomy" id="112525"/>
    <lineage>
        <taxon>Eukaryota</taxon>
        <taxon>Metazoa</taxon>
        <taxon>Spiralia</taxon>
        <taxon>Lophotrochozoa</taxon>
        <taxon>Mollusca</taxon>
        <taxon>Gastropoda</taxon>
        <taxon>Heterobranchia</taxon>
        <taxon>Euthyneura</taxon>
        <taxon>Panpulmonata</taxon>
        <taxon>Hygrophila</taxon>
        <taxon>Lymnaeoidea</taxon>
        <taxon>Planorbidae</taxon>
        <taxon>Biomphalaria</taxon>
    </lineage>
</organism>
<dbReference type="InterPro" id="IPR036116">
    <property type="entry name" value="FN3_sf"/>
</dbReference>
<feature type="chain" id="PRO_5042249685" description="Fibronectin type-III domain-containing protein" evidence="3">
    <location>
        <begin position="23"/>
        <end position="320"/>
    </location>
</feature>
<evidence type="ECO:0000256" key="2">
    <source>
        <dbReference type="SAM" id="Phobius"/>
    </source>
</evidence>
<dbReference type="InterPro" id="IPR013783">
    <property type="entry name" value="Ig-like_fold"/>
</dbReference>
<evidence type="ECO:0000313" key="6">
    <source>
        <dbReference type="Proteomes" id="UP001233172"/>
    </source>
</evidence>
<gene>
    <name evidence="5" type="ORF">Bpfe_000671</name>
</gene>
<name>A0AAD8CAY7_BIOPF</name>
<dbReference type="SUPFAM" id="SSF49265">
    <property type="entry name" value="Fibronectin type III"/>
    <property type="match status" value="1"/>
</dbReference>
<reference evidence="5" key="2">
    <citation type="submission" date="2023-04" db="EMBL/GenBank/DDBJ databases">
        <authorList>
            <person name="Bu L."/>
            <person name="Lu L."/>
            <person name="Laidemitt M.R."/>
            <person name="Zhang S.M."/>
            <person name="Mutuku M."/>
            <person name="Mkoji G."/>
            <person name="Steinauer M."/>
            <person name="Loker E.S."/>
        </authorList>
    </citation>
    <scope>NUCLEOTIDE SEQUENCE</scope>
    <source>
        <strain evidence="5">KasaAsao</strain>
        <tissue evidence="5">Whole Snail</tissue>
    </source>
</reference>
<proteinExistence type="predicted"/>
<dbReference type="InterPro" id="IPR003961">
    <property type="entry name" value="FN3_dom"/>
</dbReference>
<dbReference type="AlphaFoldDB" id="A0AAD8CAY7"/>
<feature type="domain" description="Fibronectin type-III" evidence="4">
    <location>
        <begin position="28"/>
        <end position="123"/>
    </location>
</feature>
<keyword evidence="3" id="KW-0732">Signal</keyword>
<keyword evidence="2" id="KW-0812">Transmembrane</keyword>
<keyword evidence="2" id="KW-1133">Transmembrane helix</keyword>
<keyword evidence="2" id="KW-0472">Membrane</keyword>
<evidence type="ECO:0000256" key="3">
    <source>
        <dbReference type="SAM" id="SignalP"/>
    </source>
</evidence>
<comment type="caution">
    <text evidence="5">The sequence shown here is derived from an EMBL/GenBank/DDBJ whole genome shotgun (WGS) entry which is preliminary data.</text>
</comment>
<feature type="region of interest" description="Disordered" evidence="1">
    <location>
        <begin position="241"/>
        <end position="274"/>
    </location>
</feature>
<reference evidence="5" key="1">
    <citation type="journal article" date="2023" name="PLoS Negl. Trop. Dis.">
        <title>A genome sequence for Biomphalaria pfeifferi, the major vector snail for the human-infecting parasite Schistosoma mansoni.</title>
        <authorList>
            <person name="Bu L."/>
            <person name="Lu L."/>
            <person name="Laidemitt M.R."/>
            <person name="Zhang S.M."/>
            <person name="Mutuku M."/>
            <person name="Mkoji G."/>
            <person name="Steinauer M."/>
            <person name="Loker E.S."/>
        </authorList>
    </citation>
    <scope>NUCLEOTIDE SEQUENCE</scope>
    <source>
        <strain evidence="5">KasaAsao</strain>
    </source>
</reference>
<dbReference type="Proteomes" id="UP001233172">
    <property type="component" value="Unassembled WGS sequence"/>
</dbReference>
<evidence type="ECO:0000256" key="1">
    <source>
        <dbReference type="SAM" id="MobiDB-lite"/>
    </source>
</evidence>
<feature type="compositionally biased region" description="Polar residues" evidence="1">
    <location>
        <begin position="259"/>
        <end position="274"/>
    </location>
</feature>